<dbReference type="PANTHER" id="PTHR23295:SF6">
    <property type="entry name" value="NEOSIN, ISOFORM A"/>
    <property type="match status" value="1"/>
</dbReference>
<dbReference type="InterPro" id="IPR052600">
    <property type="entry name" value="Nuc_rcpt_coact/corep"/>
</dbReference>
<comment type="caution">
    <text evidence="4">The sequence shown here is derived from an EMBL/GenBank/DDBJ whole genome shotgun (WGS) entry which is preliminary data.</text>
</comment>
<reference evidence="4 5" key="1">
    <citation type="submission" date="2012-10" db="EMBL/GenBank/DDBJ databases">
        <title>Genome sequencing and analysis of entomopathogenic fungi Beauveria bassiana D1-5.</title>
        <authorList>
            <person name="Li Q."/>
            <person name="Wang L."/>
            <person name="Zhang Z."/>
            <person name="Wang Q."/>
            <person name="Ren J."/>
            <person name="Wang M."/>
            <person name="Xu W."/>
            <person name="Wang J."/>
            <person name="Lu Y."/>
            <person name="Du Q."/>
            <person name="Sun Z."/>
        </authorList>
    </citation>
    <scope>NUCLEOTIDE SEQUENCE [LARGE SCALE GENOMIC DNA]</scope>
    <source>
        <strain evidence="4 5">D1-5</strain>
    </source>
</reference>
<feature type="compositionally biased region" description="Polar residues" evidence="2">
    <location>
        <begin position="206"/>
        <end position="217"/>
    </location>
</feature>
<dbReference type="GO" id="GO:0003723">
    <property type="term" value="F:RNA binding"/>
    <property type="evidence" value="ECO:0007669"/>
    <property type="project" value="UniProtKB-UniRule"/>
</dbReference>
<feature type="compositionally biased region" description="Basic and acidic residues" evidence="2">
    <location>
        <begin position="526"/>
        <end position="537"/>
    </location>
</feature>
<gene>
    <name evidence="4" type="ORF">BBAD15_g1997</name>
</gene>
<feature type="domain" description="RRM" evidence="3">
    <location>
        <begin position="359"/>
        <end position="430"/>
    </location>
</feature>
<feature type="compositionally biased region" description="Low complexity" evidence="2">
    <location>
        <begin position="147"/>
        <end position="176"/>
    </location>
</feature>
<protein>
    <submittedName>
        <fullName evidence="4">Putative RNA-binding protein C3H8.09c</fullName>
    </submittedName>
</protein>
<dbReference type="EMBL" id="ANFO01000132">
    <property type="protein sequence ID" value="KGQ12258.1"/>
    <property type="molecule type" value="Genomic_DNA"/>
</dbReference>
<organism evidence="4 5">
    <name type="scientific">Beauveria bassiana D1-5</name>
    <dbReference type="NCBI Taxonomy" id="1245745"/>
    <lineage>
        <taxon>Eukaryota</taxon>
        <taxon>Fungi</taxon>
        <taxon>Dikarya</taxon>
        <taxon>Ascomycota</taxon>
        <taxon>Pezizomycotina</taxon>
        <taxon>Sordariomycetes</taxon>
        <taxon>Hypocreomycetidae</taxon>
        <taxon>Hypocreales</taxon>
        <taxon>Cordycipitaceae</taxon>
        <taxon>Beauveria</taxon>
    </lineage>
</organism>
<feature type="compositionally biased region" description="Polar residues" evidence="2">
    <location>
        <begin position="269"/>
        <end position="286"/>
    </location>
</feature>
<accession>A0A0A2VXA9</accession>
<dbReference type="AlphaFoldDB" id="A0A0A2VXA9"/>
<dbReference type="Gene3D" id="3.30.70.330">
    <property type="match status" value="1"/>
</dbReference>
<dbReference type="SUPFAM" id="SSF54928">
    <property type="entry name" value="RNA-binding domain, RBD"/>
    <property type="match status" value="1"/>
</dbReference>
<feature type="region of interest" description="Disordered" evidence="2">
    <location>
        <begin position="1"/>
        <end position="28"/>
    </location>
</feature>
<feature type="compositionally biased region" description="Acidic residues" evidence="2">
    <location>
        <begin position="72"/>
        <end position="87"/>
    </location>
</feature>
<feature type="region of interest" description="Disordered" evidence="2">
    <location>
        <begin position="304"/>
        <end position="326"/>
    </location>
</feature>
<feature type="compositionally biased region" description="Low complexity" evidence="2">
    <location>
        <begin position="313"/>
        <end position="326"/>
    </location>
</feature>
<dbReference type="HOGENOM" id="CLU_013226_0_0_1"/>
<dbReference type="InterPro" id="IPR000504">
    <property type="entry name" value="RRM_dom"/>
</dbReference>
<proteinExistence type="predicted"/>
<evidence type="ECO:0000256" key="2">
    <source>
        <dbReference type="SAM" id="MobiDB-lite"/>
    </source>
</evidence>
<dbReference type="PROSITE" id="PS50102">
    <property type="entry name" value="RRM"/>
    <property type="match status" value="1"/>
</dbReference>
<dbReference type="SMART" id="SM00360">
    <property type="entry name" value="RRM"/>
    <property type="match status" value="1"/>
</dbReference>
<evidence type="ECO:0000313" key="4">
    <source>
        <dbReference type="EMBL" id="KGQ12258.1"/>
    </source>
</evidence>
<dbReference type="InterPro" id="IPR035979">
    <property type="entry name" value="RBD_domain_sf"/>
</dbReference>
<feature type="compositionally biased region" description="Low complexity" evidence="2">
    <location>
        <begin position="246"/>
        <end position="256"/>
    </location>
</feature>
<evidence type="ECO:0000256" key="1">
    <source>
        <dbReference type="PROSITE-ProRule" id="PRU00176"/>
    </source>
</evidence>
<keyword evidence="1" id="KW-0694">RNA-binding</keyword>
<evidence type="ECO:0000313" key="5">
    <source>
        <dbReference type="Proteomes" id="UP000030106"/>
    </source>
</evidence>
<dbReference type="InterPro" id="IPR012677">
    <property type="entry name" value="Nucleotide-bd_a/b_plait_sf"/>
</dbReference>
<dbReference type="eggNOG" id="KOG0118">
    <property type="taxonomic scope" value="Eukaryota"/>
</dbReference>
<name>A0A0A2VXA9_BEABA</name>
<dbReference type="STRING" id="1245745.A0A0A2VXA9"/>
<feature type="region of interest" description="Disordered" evidence="2">
    <location>
        <begin position="427"/>
        <end position="537"/>
    </location>
</feature>
<dbReference type="OrthoDB" id="10044938at2759"/>
<feature type="compositionally biased region" description="Low complexity" evidence="2">
    <location>
        <begin position="15"/>
        <end position="24"/>
    </location>
</feature>
<feature type="compositionally biased region" description="Basic and acidic residues" evidence="2">
    <location>
        <begin position="478"/>
        <end position="508"/>
    </location>
</feature>
<feature type="region of interest" description="Disordered" evidence="2">
    <location>
        <begin position="61"/>
        <end position="286"/>
    </location>
</feature>
<dbReference type="Pfam" id="PF00076">
    <property type="entry name" value="RRM_1"/>
    <property type="match status" value="1"/>
</dbReference>
<evidence type="ECO:0000259" key="3">
    <source>
        <dbReference type="PROSITE" id="PS50102"/>
    </source>
</evidence>
<feature type="compositionally biased region" description="Basic residues" evidence="2">
    <location>
        <begin position="466"/>
        <end position="477"/>
    </location>
</feature>
<feature type="compositionally biased region" description="Basic and acidic residues" evidence="2">
    <location>
        <begin position="427"/>
        <end position="465"/>
    </location>
</feature>
<dbReference type="SUPFAM" id="SSF52954">
    <property type="entry name" value="Class II aaRS ABD-related"/>
    <property type="match status" value="1"/>
</dbReference>
<dbReference type="Proteomes" id="UP000030106">
    <property type="component" value="Unassembled WGS sequence"/>
</dbReference>
<feature type="region of interest" description="Disordered" evidence="2">
    <location>
        <begin position="663"/>
        <end position="694"/>
    </location>
</feature>
<feature type="compositionally biased region" description="Polar residues" evidence="2">
    <location>
        <begin position="230"/>
        <end position="245"/>
    </location>
</feature>
<sequence length="815" mass="87302">MTDQQEPEIHATAASLSPVSPSPLHTGAPLVVPALQDAVDSIEAMVAAVADAPETALQVIASSTSEAAHDDFVDDDSFDDAYAEDTDPQLPAPTDTGDQDPNDDYAKMFDSPVGSDQAEEDRDASVDVSVAPDSTVCQAQPIQAQKDAASSSVPVSSSHPSPSTSDAPASQPAAQTHAGLDATVPAVEANKVPRTPPADPQHELQPFSQDEPSSTLNFHVDKSHVAANPAATQSESLPTAISGNGSPTTLASTSSLPPRPPIPQPAAHSYSQASLQEPLQAPQSAVGTSNEVFSAISLLPQVSHDDSVPNATPAASAASAASAPAQQARDEYQSLWDQFMADERQYMSEAKWDRFPEGSRLFIGNLSSDKVSKRDVFEIFHRYGRLAQISLKSAYGFVQYHTVEEGRRAVQNLEGVEIKGRRIHLEISKLQDKSKKERNRSPERGGRGRDGPRKGDKFHDRDDRRGGRHHSPRRQSYHGRDDSYSGRDKTHGSGRGRDRSRSPDYGRHDKGRYRQRSNSPYGGRSRHQEQEIDLPRRYGADVPDIQIILQQEVNRDFVAFVEDSFRKRGLRPEVMFLHPRFPKDQVIQRQAAEGVHAVVELDMRAQSIGKIPVQVFDRSGGSNNVRFDQYVDLDPTIAGEVVLRAKAAGTAAAAYPQQPYGGYQQAYHPPLQQHPPRGGPYDAAPPPAPYAQSVPATTASVPNMADVARLVGHVDNATLQRVLSAMAAPVPNTIPNAAVPPASNAQVDIHALLGALGGSPTVQAPAAPAAVHYGGAYGGGQVPYPHPGPPAPGGAANGDSAAVQNIMAHLSRYRQ</sequence>
<dbReference type="PANTHER" id="PTHR23295">
    <property type="entry name" value="NUCLEAR RECEPTOR COACTIVATOR 5-RELATED"/>
    <property type="match status" value="1"/>
</dbReference>
<feature type="compositionally biased region" description="Low complexity" evidence="2">
    <location>
        <begin position="663"/>
        <end position="682"/>
    </location>
</feature>